<keyword evidence="5 7" id="KW-1133">Transmembrane helix</keyword>
<dbReference type="Pfam" id="PF00528">
    <property type="entry name" value="BPD_transp_1"/>
    <property type="match status" value="1"/>
</dbReference>
<name>A0ABX1Y7Q9_9BACL</name>
<feature type="transmembrane region" description="Helical" evidence="7">
    <location>
        <begin position="181"/>
        <end position="203"/>
    </location>
</feature>
<reference evidence="9 10" key="1">
    <citation type="submission" date="2019-10" db="EMBL/GenBank/DDBJ databases">
        <title>Description of Paenibacillus terrestris sp. nov.</title>
        <authorList>
            <person name="Carlier A."/>
            <person name="Qi S."/>
        </authorList>
    </citation>
    <scope>NUCLEOTIDE SEQUENCE [LARGE SCALE GENOMIC DNA]</scope>
    <source>
        <strain evidence="9 10">LMG 31458</strain>
    </source>
</reference>
<dbReference type="InterPro" id="IPR000515">
    <property type="entry name" value="MetI-like"/>
</dbReference>
<evidence type="ECO:0000313" key="10">
    <source>
        <dbReference type="Proteomes" id="UP000616779"/>
    </source>
</evidence>
<comment type="caution">
    <text evidence="9">The sequence shown here is derived from an EMBL/GenBank/DDBJ whole genome shotgun (WGS) entry which is preliminary data.</text>
</comment>
<sequence>MKTSKGERIFFAVNYVFLALFGISALLPLINILAVSLSDSSAIISGKVSIWPIGWNIEAYRQLIEGTRIIHALKNSIIITVVGVALSMLFTILAAYPLSRNTFYGRRFFTLAIVFTMLFGGGLIPSFLVIKELGLINSYAAIWLPTLVSAFNMMIMRTFFLNIPSELEDAARMDGCGEYRLLLQIFLPLSLPVLATLTLFYSVGYWNQFLTVLLYINDAKKYNLTVLVNNMVASQQLLQQINTFQAEDSVSMTPEAIKAGAVVILLLPLMIVYPFLQKYFVKGALVGAVKG</sequence>
<feature type="transmembrane region" description="Helical" evidence="7">
    <location>
        <begin position="108"/>
        <end position="130"/>
    </location>
</feature>
<feature type="transmembrane region" description="Helical" evidence="7">
    <location>
        <begin position="77"/>
        <end position="96"/>
    </location>
</feature>
<evidence type="ECO:0000256" key="4">
    <source>
        <dbReference type="ARBA" id="ARBA00022692"/>
    </source>
</evidence>
<dbReference type="EMBL" id="WHOA01000248">
    <property type="protein sequence ID" value="NOU76912.1"/>
    <property type="molecule type" value="Genomic_DNA"/>
</dbReference>
<keyword evidence="4 7" id="KW-0812">Transmembrane</keyword>
<comment type="subcellular location">
    <subcellularLocation>
        <location evidence="1 7">Cell membrane</location>
        <topology evidence="1 7">Multi-pass membrane protein</topology>
    </subcellularLocation>
</comment>
<dbReference type="PANTHER" id="PTHR43744">
    <property type="entry name" value="ABC TRANSPORTER PERMEASE PROTEIN MG189-RELATED-RELATED"/>
    <property type="match status" value="1"/>
</dbReference>
<feature type="transmembrane region" description="Helical" evidence="7">
    <location>
        <begin position="256"/>
        <end position="276"/>
    </location>
</feature>
<dbReference type="PROSITE" id="PS50928">
    <property type="entry name" value="ABC_TM1"/>
    <property type="match status" value="1"/>
</dbReference>
<keyword evidence="6 7" id="KW-0472">Membrane</keyword>
<evidence type="ECO:0000256" key="3">
    <source>
        <dbReference type="ARBA" id="ARBA00022475"/>
    </source>
</evidence>
<comment type="similarity">
    <text evidence="7">Belongs to the binding-protein-dependent transport system permease family.</text>
</comment>
<feature type="transmembrane region" description="Helical" evidence="7">
    <location>
        <begin position="12"/>
        <end position="34"/>
    </location>
</feature>
<dbReference type="RefSeq" id="WP_171649442.1">
    <property type="nucleotide sequence ID" value="NZ_WHOA01000248.1"/>
</dbReference>
<evidence type="ECO:0000256" key="5">
    <source>
        <dbReference type="ARBA" id="ARBA00022989"/>
    </source>
</evidence>
<accession>A0ABX1Y7Q9</accession>
<keyword evidence="3" id="KW-1003">Cell membrane</keyword>
<dbReference type="SUPFAM" id="SSF161098">
    <property type="entry name" value="MetI-like"/>
    <property type="match status" value="1"/>
</dbReference>
<protein>
    <submittedName>
        <fullName evidence="9">ABC transporter permease subunit</fullName>
    </submittedName>
</protein>
<dbReference type="Proteomes" id="UP000616779">
    <property type="component" value="Unassembled WGS sequence"/>
</dbReference>
<evidence type="ECO:0000259" key="8">
    <source>
        <dbReference type="PROSITE" id="PS50928"/>
    </source>
</evidence>
<feature type="transmembrane region" description="Helical" evidence="7">
    <location>
        <begin position="142"/>
        <end position="160"/>
    </location>
</feature>
<dbReference type="PANTHER" id="PTHR43744:SF9">
    <property type="entry name" value="POLYGALACTURONAN_RHAMNOGALACTURONAN TRANSPORT SYSTEM PERMEASE PROTEIN YTCP"/>
    <property type="match status" value="1"/>
</dbReference>
<keyword evidence="10" id="KW-1185">Reference proteome</keyword>
<evidence type="ECO:0000256" key="1">
    <source>
        <dbReference type="ARBA" id="ARBA00004651"/>
    </source>
</evidence>
<dbReference type="CDD" id="cd06261">
    <property type="entry name" value="TM_PBP2"/>
    <property type="match status" value="1"/>
</dbReference>
<dbReference type="InterPro" id="IPR035906">
    <property type="entry name" value="MetI-like_sf"/>
</dbReference>
<evidence type="ECO:0000313" key="9">
    <source>
        <dbReference type="EMBL" id="NOU76912.1"/>
    </source>
</evidence>
<organism evidence="9 10">
    <name type="scientific">Paenibacillus phytorum</name>
    <dbReference type="NCBI Taxonomy" id="2654977"/>
    <lineage>
        <taxon>Bacteria</taxon>
        <taxon>Bacillati</taxon>
        <taxon>Bacillota</taxon>
        <taxon>Bacilli</taxon>
        <taxon>Bacillales</taxon>
        <taxon>Paenibacillaceae</taxon>
        <taxon>Paenibacillus</taxon>
    </lineage>
</organism>
<evidence type="ECO:0000256" key="6">
    <source>
        <dbReference type="ARBA" id="ARBA00023136"/>
    </source>
</evidence>
<dbReference type="Gene3D" id="1.10.3720.10">
    <property type="entry name" value="MetI-like"/>
    <property type="match status" value="1"/>
</dbReference>
<keyword evidence="2 7" id="KW-0813">Transport</keyword>
<gene>
    <name evidence="9" type="ORF">GC098_37075</name>
</gene>
<evidence type="ECO:0000256" key="2">
    <source>
        <dbReference type="ARBA" id="ARBA00022448"/>
    </source>
</evidence>
<evidence type="ECO:0000256" key="7">
    <source>
        <dbReference type="RuleBase" id="RU363032"/>
    </source>
</evidence>
<feature type="domain" description="ABC transmembrane type-1" evidence="8">
    <location>
        <begin position="73"/>
        <end position="275"/>
    </location>
</feature>
<proteinExistence type="inferred from homology"/>